<evidence type="ECO:0000256" key="11">
    <source>
        <dbReference type="ARBA" id="ARBA00022989"/>
    </source>
</evidence>
<keyword evidence="19" id="KW-1185">Reference proteome</keyword>
<keyword evidence="2" id="KW-0723">Serine/threonine-protein kinase</keyword>
<evidence type="ECO:0000256" key="8">
    <source>
        <dbReference type="ARBA" id="ARBA00022741"/>
    </source>
</evidence>
<dbReference type="PROSITE" id="PS00108">
    <property type="entry name" value="PROTEIN_KINASE_ST"/>
    <property type="match status" value="1"/>
</dbReference>
<keyword evidence="10" id="KW-0067">ATP-binding</keyword>
<dbReference type="InterPro" id="IPR000719">
    <property type="entry name" value="Prot_kinase_dom"/>
</dbReference>
<dbReference type="InterPro" id="IPR008271">
    <property type="entry name" value="Ser/Thr_kinase_AS"/>
</dbReference>
<dbReference type="InterPro" id="IPR052059">
    <property type="entry name" value="CR_Ser/Thr_kinase"/>
</dbReference>
<dbReference type="GO" id="GO:0004674">
    <property type="term" value="F:protein serine/threonine kinase activity"/>
    <property type="evidence" value="ECO:0007669"/>
    <property type="project" value="UniProtKB-KW"/>
</dbReference>
<evidence type="ECO:0000256" key="13">
    <source>
        <dbReference type="ARBA" id="ARBA00023170"/>
    </source>
</evidence>
<dbReference type="InterPro" id="IPR001245">
    <property type="entry name" value="Ser-Thr/Tyr_kinase_cat_dom"/>
</dbReference>
<reference evidence="18 19" key="1">
    <citation type="journal article" date="2021" name="Nat. Plants">
        <title>The Taxus genome provides insights into paclitaxel biosynthesis.</title>
        <authorList>
            <person name="Xiong X."/>
            <person name="Gou J."/>
            <person name="Liao Q."/>
            <person name="Li Y."/>
            <person name="Zhou Q."/>
            <person name="Bi G."/>
            <person name="Li C."/>
            <person name="Du R."/>
            <person name="Wang X."/>
            <person name="Sun T."/>
            <person name="Guo L."/>
            <person name="Liang H."/>
            <person name="Lu P."/>
            <person name="Wu Y."/>
            <person name="Zhang Z."/>
            <person name="Ro D.K."/>
            <person name="Shang Y."/>
            <person name="Huang S."/>
            <person name="Yan J."/>
        </authorList>
    </citation>
    <scope>NUCLEOTIDE SEQUENCE [LARGE SCALE GENOMIC DNA]</scope>
    <source>
        <strain evidence="18">Ta-2019</strain>
    </source>
</reference>
<evidence type="ECO:0000256" key="1">
    <source>
        <dbReference type="ARBA" id="ARBA00004167"/>
    </source>
</evidence>
<dbReference type="PANTHER" id="PTHR47973">
    <property type="entry name" value="CYSTEINE-RICH RECEPTOR-LIKE PROTEIN KINASE 3"/>
    <property type="match status" value="1"/>
</dbReference>
<proteinExistence type="predicted"/>
<evidence type="ECO:0000256" key="16">
    <source>
        <dbReference type="SAM" id="SignalP"/>
    </source>
</evidence>
<feature type="compositionally biased region" description="Polar residues" evidence="15">
    <location>
        <begin position="338"/>
        <end position="356"/>
    </location>
</feature>
<evidence type="ECO:0000256" key="14">
    <source>
        <dbReference type="ARBA" id="ARBA00023180"/>
    </source>
</evidence>
<keyword evidence="4" id="KW-0808">Transferase</keyword>
<dbReference type="GO" id="GO:0005524">
    <property type="term" value="F:ATP binding"/>
    <property type="evidence" value="ECO:0007669"/>
    <property type="project" value="UniProtKB-KW"/>
</dbReference>
<feature type="signal peptide" evidence="16">
    <location>
        <begin position="1"/>
        <end position="24"/>
    </location>
</feature>
<evidence type="ECO:0000256" key="9">
    <source>
        <dbReference type="ARBA" id="ARBA00022777"/>
    </source>
</evidence>
<evidence type="ECO:0000256" key="12">
    <source>
        <dbReference type="ARBA" id="ARBA00023136"/>
    </source>
</evidence>
<keyword evidence="3" id="KW-0597">Phosphoprotein</keyword>
<evidence type="ECO:0000256" key="6">
    <source>
        <dbReference type="ARBA" id="ARBA00022729"/>
    </source>
</evidence>
<evidence type="ECO:0000256" key="10">
    <source>
        <dbReference type="ARBA" id="ARBA00022840"/>
    </source>
</evidence>
<evidence type="ECO:0000256" key="4">
    <source>
        <dbReference type="ARBA" id="ARBA00022679"/>
    </source>
</evidence>
<dbReference type="Gene3D" id="1.10.510.10">
    <property type="entry name" value="Transferase(Phosphotransferase) domain 1"/>
    <property type="match status" value="1"/>
</dbReference>
<keyword evidence="6 16" id="KW-0732">Signal</keyword>
<keyword evidence="12" id="KW-0472">Membrane</keyword>
<comment type="caution">
    <text evidence="18">The sequence shown here is derived from an EMBL/GenBank/DDBJ whole genome shotgun (WGS) entry which is preliminary data.</text>
</comment>
<feature type="chain" id="PRO_5041226065" description="Protein kinase domain-containing protein" evidence="16">
    <location>
        <begin position="25"/>
        <end position="363"/>
    </location>
</feature>
<dbReference type="AlphaFoldDB" id="A0AA38C1V6"/>
<dbReference type="CDD" id="cd14066">
    <property type="entry name" value="STKc_IRAK"/>
    <property type="match status" value="1"/>
</dbReference>
<evidence type="ECO:0000259" key="17">
    <source>
        <dbReference type="PROSITE" id="PS50011"/>
    </source>
</evidence>
<keyword evidence="7" id="KW-0677">Repeat</keyword>
<dbReference type="Gene3D" id="3.30.200.20">
    <property type="entry name" value="Phosphorylase Kinase, domain 1"/>
    <property type="match status" value="1"/>
</dbReference>
<gene>
    <name evidence="18" type="ORF">KI387_032469</name>
</gene>
<dbReference type="InterPro" id="IPR011009">
    <property type="entry name" value="Kinase-like_dom_sf"/>
</dbReference>
<comment type="subcellular location">
    <subcellularLocation>
        <location evidence="1">Membrane</location>
        <topology evidence="1">Single-pass membrane protein</topology>
    </subcellularLocation>
</comment>
<dbReference type="OMA" id="GSNSPDQ"/>
<dbReference type="GO" id="GO:0016020">
    <property type="term" value="C:membrane"/>
    <property type="evidence" value="ECO:0007669"/>
    <property type="project" value="UniProtKB-SubCell"/>
</dbReference>
<evidence type="ECO:0000256" key="2">
    <source>
        <dbReference type="ARBA" id="ARBA00022527"/>
    </source>
</evidence>
<feature type="region of interest" description="Disordered" evidence="15">
    <location>
        <begin position="332"/>
        <end position="363"/>
    </location>
</feature>
<evidence type="ECO:0000256" key="5">
    <source>
        <dbReference type="ARBA" id="ARBA00022692"/>
    </source>
</evidence>
<evidence type="ECO:0000256" key="3">
    <source>
        <dbReference type="ARBA" id="ARBA00022553"/>
    </source>
</evidence>
<organism evidence="18 19">
    <name type="scientific">Taxus chinensis</name>
    <name type="common">Chinese yew</name>
    <name type="synonym">Taxus wallichiana var. chinensis</name>
    <dbReference type="NCBI Taxonomy" id="29808"/>
    <lineage>
        <taxon>Eukaryota</taxon>
        <taxon>Viridiplantae</taxon>
        <taxon>Streptophyta</taxon>
        <taxon>Embryophyta</taxon>
        <taxon>Tracheophyta</taxon>
        <taxon>Spermatophyta</taxon>
        <taxon>Pinopsida</taxon>
        <taxon>Pinidae</taxon>
        <taxon>Conifers II</taxon>
        <taxon>Cupressales</taxon>
        <taxon>Taxaceae</taxon>
        <taxon>Taxus</taxon>
    </lineage>
</organism>
<keyword evidence="14" id="KW-0325">Glycoprotein</keyword>
<name>A0AA38C1V6_TAXCH</name>
<accession>A0AA38C1V6</accession>
<evidence type="ECO:0000256" key="15">
    <source>
        <dbReference type="SAM" id="MobiDB-lite"/>
    </source>
</evidence>
<evidence type="ECO:0000313" key="18">
    <source>
        <dbReference type="EMBL" id="KAH9288352.1"/>
    </source>
</evidence>
<dbReference type="PROSITE" id="PS50011">
    <property type="entry name" value="PROTEIN_KINASE_DOM"/>
    <property type="match status" value="1"/>
</dbReference>
<evidence type="ECO:0000313" key="19">
    <source>
        <dbReference type="Proteomes" id="UP000824469"/>
    </source>
</evidence>
<protein>
    <recommendedName>
        <fullName evidence="17">Protein kinase domain-containing protein</fullName>
    </recommendedName>
</protein>
<dbReference type="SUPFAM" id="SSF56112">
    <property type="entry name" value="Protein kinase-like (PK-like)"/>
    <property type="match status" value="1"/>
</dbReference>
<evidence type="ECO:0000256" key="7">
    <source>
        <dbReference type="ARBA" id="ARBA00022737"/>
    </source>
</evidence>
<keyword evidence="11" id="KW-1133">Transmembrane helix</keyword>
<dbReference type="EMBL" id="JAHRHJ020003813">
    <property type="protein sequence ID" value="KAH9288352.1"/>
    <property type="molecule type" value="Genomic_DNA"/>
</dbReference>
<keyword evidence="13" id="KW-0675">Receptor</keyword>
<feature type="domain" description="Protein kinase" evidence="17">
    <location>
        <begin position="22"/>
        <end position="302"/>
    </location>
</feature>
<keyword evidence="5" id="KW-0812">Transmembrane</keyword>
<dbReference type="FunFam" id="1.10.510.10:FF:000044">
    <property type="entry name" value="Putative LRR receptor-like serine/threonine-protein kinase"/>
    <property type="match status" value="1"/>
</dbReference>
<dbReference type="Proteomes" id="UP000824469">
    <property type="component" value="Unassembled WGS sequence"/>
</dbReference>
<dbReference type="SMART" id="SM00220">
    <property type="entry name" value="S_TKc"/>
    <property type="match status" value="1"/>
</dbReference>
<dbReference type="Pfam" id="PF07714">
    <property type="entry name" value="PK_Tyr_Ser-Thr"/>
    <property type="match status" value="1"/>
</dbReference>
<keyword evidence="8" id="KW-0547">Nucleotide-binding</keyword>
<keyword evidence="9" id="KW-0418">Kinase</keyword>
<sequence length="363" mass="40287">MGGTLAKFPGWLLLFLLLDRMKKTMKKLLQGDRPFRMAKIFLGALKDGTEVAVKQLSAESKQGVREFLTEIATISAIKHENLVMLHGCCVEGYHRILVYGYVENNSISHVLFGSNDATINLDWKARSKICIGTARGFAYLHEEVKPHIVHRDIKASNILLDGDLNPKIADFGLAKLFPDNITHISTRVAGTIGYLAPEYAMRGQLTKKADVYSFGVLVLEIISGRGNTNTSLPVEEQILLEMTWHLYEENRLLELVDPRLEEYSKEEALRFINVALLCTQATPKIRPTMSQVVALLSEEGTFSEKSLSRPGYISDLKDLKIRPSQAPSAATLRYEGASGSNSTEVTSTSIFSSSEAYSEISGR</sequence>